<dbReference type="EMBL" id="GBRH01267270">
    <property type="protein sequence ID" value="JAD30625.1"/>
    <property type="molecule type" value="Transcribed_RNA"/>
</dbReference>
<organism evidence="1">
    <name type="scientific">Arundo donax</name>
    <name type="common">Giant reed</name>
    <name type="synonym">Donax arundinaceus</name>
    <dbReference type="NCBI Taxonomy" id="35708"/>
    <lineage>
        <taxon>Eukaryota</taxon>
        <taxon>Viridiplantae</taxon>
        <taxon>Streptophyta</taxon>
        <taxon>Embryophyta</taxon>
        <taxon>Tracheophyta</taxon>
        <taxon>Spermatophyta</taxon>
        <taxon>Magnoliopsida</taxon>
        <taxon>Liliopsida</taxon>
        <taxon>Poales</taxon>
        <taxon>Poaceae</taxon>
        <taxon>PACMAD clade</taxon>
        <taxon>Arundinoideae</taxon>
        <taxon>Arundineae</taxon>
        <taxon>Arundo</taxon>
    </lineage>
</organism>
<name>A0A0A9LQ70_ARUDO</name>
<evidence type="ECO:0000313" key="1">
    <source>
        <dbReference type="EMBL" id="JAD30625.1"/>
    </source>
</evidence>
<reference evidence="1" key="2">
    <citation type="journal article" date="2015" name="Data Brief">
        <title>Shoot transcriptome of the giant reed, Arundo donax.</title>
        <authorList>
            <person name="Barrero R.A."/>
            <person name="Guerrero F.D."/>
            <person name="Moolhuijzen P."/>
            <person name="Goolsby J.A."/>
            <person name="Tidwell J."/>
            <person name="Bellgard S.E."/>
            <person name="Bellgard M.I."/>
        </authorList>
    </citation>
    <scope>NUCLEOTIDE SEQUENCE</scope>
    <source>
        <tissue evidence="1">Shoot tissue taken approximately 20 cm above the soil surface</tissue>
    </source>
</reference>
<proteinExistence type="predicted"/>
<reference evidence="1" key="1">
    <citation type="submission" date="2014-09" db="EMBL/GenBank/DDBJ databases">
        <authorList>
            <person name="Magalhaes I.L.F."/>
            <person name="Oliveira U."/>
            <person name="Santos F.R."/>
            <person name="Vidigal T.H.D.A."/>
            <person name="Brescovit A.D."/>
            <person name="Santos A.J."/>
        </authorList>
    </citation>
    <scope>NUCLEOTIDE SEQUENCE</scope>
    <source>
        <tissue evidence="1">Shoot tissue taken approximately 20 cm above the soil surface</tissue>
    </source>
</reference>
<dbReference type="AlphaFoldDB" id="A0A0A9LQ70"/>
<accession>A0A0A9LQ70</accession>
<sequence length="41" mass="4589">MQMNISSNMNPSFVPQMTRMQRIVGSLITSNSQFGSKLLTL</sequence>
<protein>
    <submittedName>
        <fullName evidence="1">Uncharacterized protein</fullName>
    </submittedName>
</protein>